<organism evidence="1">
    <name type="scientific">freshwater metagenome</name>
    <dbReference type="NCBI Taxonomy" id="449393"/>
    <lineage>
        <taxon>unclassified sequences</taxon>
        <taxon>metagenomes</taxon>
        <taxon>ecological metagenomes</taxon>
    </lineage>
</organism>
<proteinExistence type="predicted"/>
<dbReference type="AlphaFoldDB" id="A0A6J7F5L6"/>
<evidence type="ECO:0000313" key="1">
    <source>
        <dbReference type="EMBL" id="CAB4890846.1"/>
    </source>
</evidence>
<gene>
    <name evidence="1" type="ORF">UFOPK3472_01866</name>
</gene>
<accession>A0A6J7F5L6</accession>
<reference evidence="1" key="1">
    <citation type="submission" date="2020-05" db="EMBL/GenBank/DDBJ databases">
        <authorList>
            <person name="Chiriac C."/>
            <person name="Salcher M."/>
            <person name="Ghai R."/>
            <person name="Kavagutti S V."/>
        </authorList>
    </citation>
    <scope>NUCLEOTIDE SEQUENCE</scope>
</reference>
<protein>
    <submittedName>
        <fullName evidence="1">Unannotated protein</fullName>
    </submittedName>
</protein>
<dbReference type="EMBL" id="CAFBLX010000117">
    <property type="protein sequence ID" value="CAB4890846.1"/>
    <property type="molecule type" value="Genomic_DNA"/>
</dbReference>
<name>A0A6J7F5L6_9ZZZZ</name>
<sequence length="240" mass="25224">MTLPSLDRPPSPRLSAAQRHTLTRVGYRMGVQAAIAALTRRDIGDRLAHARDAANGRATASPSERPTAVYRSARRDVTRESELNPDRLLRAAIRAGIASEVAAAATVHYNAESTGEAMHAWTTAIAHADAWNSVLENAGIDLDELHEELDLEPDPVPVDPEVDAVVSDPTVAAEQDAAVMADAQADTVAGVRPGTDITTAELASPASVELAVPAAGTDFGRSLPAPALDHTTHLDQEASL</sequence>